<gene>
    <name evidence="2" type="ORF">X777_09881</name>
</gene>
<feature type="compositionally biased region" description="Acidic residues" evidence="1">
    <location>
        <begin position="1"/>
        <end position="14"/>
    </location>
</feature>
<evidence type="ECO:0000256" key="1">
    <source>
        <dbReference type="SAM" id="MobiDB-lite"/>
    </source>
</evidence>
<dbReference type="AlphaFoldDB" id="A0A026W858"/>
<dbReference type="EMBL" id="KK107405">
    <property type="protein sequence ID" value="EZA51204.1"/>
    <property type="molecule type" value="Genomic_DNA"/>
</dbReference>
<dbReference type="OrthoDB" id="448446at2759"/>
<keyword evidence="3" id="KW-1185">Reference proteome</keyword>
<organism evidence="2 3">
    <name type="scientific">Ooceraea biroi</name>
    <name type="common">Clonal raider ant</name>
    <name type="synonym">Cerapachys biroi</name>
    <dbReference type="NCBI Taxonomy" id="2015173"/>
    <lineage>
        <taxon>Eukaryota</taxon>
        <taxon>Metazoa</taxon>
        <taxon>Ecdysozoa</taxon>
        <taxon>Arthropoda</taxon>
        <taxon>Hexapoda</taxon>
        <taxon>Insecta</taxon>
        <taxon>Pterygota</taxon>
        <taxon>Neoptera</taxon>
        <taxon>Endopterygota</taxon>
        <taxon>Hymenoptera</taxon>
        <taxon>Apocrita</taxon>
        <taxon>Aculeata</taxon>
        <taxon>Formicoidea</taxon>
        <taxon>Formicidae</taxon>
        <taxon>Dorylinae</taxon>
        <taxon>Ooceraea</taxon>
    </lineage>
</organism>
<proteinExistence type="predicted"/>
<feature type="region of interest" description="Disordered" evidence="1">
    <location>
        <begin position="1"/>
        <end position="20"/>
    </location>
</feature>
<dbReference type="Proteomes" id="UP000053097">
    <property type="component" value="Unassembled WGS sequence"/>
</dbReference>
<sequence length="82" mass="9569">MEDMSMSDEEESLLTEDKDQKQIREELKHMSFENLQKLKNRLGTKVYNETMFGKKKASEKSNLNGKIGIGHAKCPPRDQYVY</sequence>
<evidence type="ECO:0000313" key="2">
    <source>
        <dbReference type="EMBL" id="EZA51204.1"/>
    </source>
</evidence>
<protein>
    <submittedName>
        <fullName evidence="2">Uncharacterized protein</fullName>
    </submittedName>
</protein>
<name>A0A026W858_OOCBI</name>
<reference evidence="2 3" key="1">
    <citation type="journal article" date="2014" name="Curr. Biol.">
        <title>The genome of the clonal raider ant Cerapachys biroi.</title>
        <authorList>
            <person name="Oxley P.R."/>
            <person name="Ji L."/>
            <person name="Fetter-Pruneda I."/>
            <person name="McKenzie S.K."/>
            <person name="Li C."/>
            <person name="Hu H."/>
            <person name="Zhang G."/>
            <person name="Kronauer D.J."/>
        </authorList>
    </citation>
    <scope>NUCLEOTIDE SEQUENCE [LARGE SCALE GENOMIC DNA]</scope>
</reference>
<evidence type="ECO:0000313" key="3">
    <source>
        <dbReference type="Proteomes" id="UP000053097"/>
    </source>
</evidence>
<accession>A0A026W858</accession>
<dbReference type="STRING" id="2015173.A0A026W858"/>